<dbReference type="GO" id="GO:0016301">
    <property type="term" value="F:kinase activity"/>
    <property type="evidence" value="ECO:0007669"/>
    <property type="project" value="UniProtKB-KW"/>
</dbReference>
<dbReference type="EMBL" id="JANSKA010000002">
    <property type="protein sequence ID" value="MCR9035954.1"/>
    <property type="molecule type" value="Genomic_DNA"/>
</dbReference>
<dbReference type="SUPFAM" id="SSF52540">
    <property type="entry name" value="P-loop containing nucleoside triphosphate hydrolases"/>
    <property type="match status" value="1"/>
</dbReference>
<dbReference type="InterPro" id="IPR022300">
    <property type="entry name" value="PPK2-rel_1"/>
</dbReference>
<dbReference type="PIRSF" id="PIRSF028756">
    <property type="entry name" value="PPK2_prd"/>
    <property type="match status" value="1"/>
</dbReference>
<dbReference type="Proteomes" id="UP001204320">
    <property type="component" value="Unassembled WGS sequence"/>
</dbReference>
<dbReference type="RefSeq" id="WP_258498646.1">
    <property type="nucleotide sequence ID" value="NZ_JANSKA010000002.1"/>
</dbReference>
<keyword evidence="2 5" id="KW-0418">Kinase</keyword>
<comment type="caution">
    <text evidence="5">The sequence shown here is derived from an EMBL/GenBank/DDBJ whole genome shotgun (WGS) entry which is preliminary data.</text>
</comment>
<feature type="compositionally biased region" description="Basic and acidic residues" evidence="3">
    <location>
        <begin position="294"/>
        <end position="310"/>
    </location>
</feature>
<evidence type="ECO:0000256" key="1">
    <source>
        <dbReference type="ARBA" id="ARBA00022679"/>
    </source>
</evidence>
<dbReference type="Gene3D" id="3.40.50.300">
    <property type="entry name" value="P-loop containing nucleotide triphosphate hydrolases"/>
    <property type="match status" value="1"/>
</dbReference>
<dbReference type="PANTHER" id="PTHR34383">
    <property type="entry name" value="POLYPHOSPHATE:AMP PHOSPHOTRANSFERASE-RELATED"/>
    <property type="match status" value="1"/>
</dbReference>
<reference evidence="5 6" key="1">
    <citation type="submission" date="2022-08" db="EMBL/GenBank/DDBJ databases">
        <title>Tractidigestivibacter montrealensis type strain KD21.</title>
        <authorList>
            <person name="Diop K."/>
            <person name="Richard C."/>
            <person name="Routy B."/>
        </authorList>
    </citation>
    <scope>NUCLEOTIDE SEQUENCE [LARGE SCALE GENOMIC DNA]</scope>
    <source>
        <strain evidence="5 6">KD21</strain>
    </source>
</reference>
<keyword evidence="6" id="KW-1185">Reference proteome</keyword>
<name>A0ABT1Z6X0_9ACTN</name>
<keyword evidence="1" id="KW-0808">Transferase</keyword>
<evidence type="ECO:0000256" key="2">
    <source>
        <dbReference type="ARBA" id="ARBA00022777"/>
    </source>
</evidence>
<organism evidence="5 6">
    <name type="scientific">Tractidigestivibacter montrealensis</name>
    <dbReference type="NCBI Taxonomy" id="2972466"/>
    <lineage>
        <taxon>Bacteria</taxon>
        <taxon>Bacillati</taxon>
        <taxon>Actinomycetota</taxon>
        <taxon>Coriobacteriia</taxon>
        <taxon>Coriobacteriales</taxon>
        <taxon>Atopobiaceae</taxon>
        <taxon>Tractidigestivibacter</taxon>
    </lineage>
</organism>
<dbReference type="Pfam" id="PF03976">
    <property type="entry name" value="PPK2"/>
    <property type="match status" value="1"/>
</dbReference>
<evidence type="ECO:0000259" key="4">
    <source>
        <dbReference type="Pfam" id="PF03976"/>
    </source>
</evidence>
<dbReference type="PANTHER" id="PTHR34383:SF3">
    <property type="entry name" value="POLYPHOSPHATE:AMP PHOSPHOTRANSFERASE"/>
    <property type="match status" value="1"/>
</dbReference>
<feature type="compositionally biased region" description="Basic and acidic residues" evidence="3">
    <location>
        <begin position="272"/>
        <end position="284"/>
    </location>
</feature>
<proteinExistence type="predicted"/>
<sequence>MEFQELKDCRFDGSGHFKLDDYPTDVHVEKRLRPNFEALTEANTQRMAELQDRLYAEGREGVVVILQAMDAAGKDSTIKHVMSGINPQGVTVASFKQPSSEELAHDFLWRAVARLPRRGCIGLFNRSYYEDVLVVRVHDLQKTYRMPKRVLDTSKDDFFEQRYRQIRDFERYLWENGYRVLKIFLNVSSAEQRRRFLDRIDDESKNWKFSSSDVTERQLWPKYMEAYEQCIDRTATKEAPWYVVPADQKFYARWLVSEAIVRTLEACDPHYPELPAEQRDDLETARQGLLSETGGHDDRSERDATERENN</sequence>
<dbReference type="InterPro" id="IPR027417">
    <property type="entry name" value="P-loop_NTPase"/>
</dbReference>
<feature type="region of interest" description="Disordered" evidence="3">
    <location>
        <begin position="272"/>
        <end position="310"/>
    </location>
</feature>
<dbReference type="InterPro" id="IPR016898">
    <property type="entry name" value="Polyphosphate_phosphotransfera"/>
</dbReference>
<dbReference type="InterPro" id="IPR022488">
    <property type="entry name" value="PPK2-related"/>
</dbReference>
<gene>
    <name evidence="5" type="ORF">NVS32_03210</name>
</gene>
<dbReference type="NCBIfam" id="TIGR03709">
    <property type="entry name" value="PPK2_rel_1"/>
    <property type="match status" value="1"/>
</dbReference>
<feature type="domain" description="Polyphosphate kinase-2-related" evidence="4">
    <location>
        <begin position="40"/>
        <end position="268"/>
    </location>
</feature>
<evidence type="ECO:0000313" key="6">
    <source>
        <dbReference type="Proteomes" id="UP001204320"/>
    </source>
</evidence>
<accession>A0ABT1Z6X0</accession>
<evidence type="ECO:0000256" key="3">
    <source>
        <dbReference type="SAM" id="MobiDB-lite"/>
    </source>
</evidence>
<evidence type="ECO:0000313" key="5">
    <source>
        <dbReference type="EMBL" id="MCR9035954.1"/>
    </source>
</evidence>
<protein>
    <submittedName>
        <fullName evidence="5">Polyphosphate kinase 2 family protein</fullName>
    </submittedName>
</protein>